<proteinExistence type="predicted"/>
<evidence type="ECO:0000313" key="1">
    <source>
        <dbReference type="EMBL" id="AAK94417.1"/>
    </source>
</evidence>
<protein>
    <submittedName>
        <fullName evidence="1">p82</fullName>
    </submittedName>
</protein>
<dbReference type="EMBL" id="AF396866">
    <property type="protein sequence ID" value="AAK94417.1"/>
    <property type="molecule type" value="Genomic_DNA"/>
</dbReference>
<keyword evidence="2" id="KW-1185">Reference proteome</keyword>
<accession>Q94MN7</accession>
<sequence>MTCAASSLRDLLDAARPALGQEAAEYQRLVTECETTLTLAREQAARADVSLDLTPDDADDWHNRNVWAGQSRIVVAEAQVACERLAVELRRYAHRARQQAQQSTTRI</sequence>
<dbReference type="RefSeq" id="NP_203496.1">
    <property type="nucleotide sequence ID" value="NC_003085.1"/>
</dbReference>
<dbReference type="KEGG" id="vg:921791"/>
<dbReference type="Proteomes" id="UP000002093">
    <property type="component" value="Segment"/>
</dbReference>
<reference evidence="1 2" key="1">
    <citation type="submission" date="2001-06" db="EMBL/GenBank/DDBJ databases">
        <title>Genome organization of temperate Myxococcus phage Mx8.</title>
        <authorList>
            <person name="Youderian P."/>
            <person name="Walthers D."/>
            <person name="Salmi D."/>
            <person name="Magrini V."/>
            <person name="Hartzell P.L."/>
        </authorList>
    </citation>
    <scope>NUCLEOTIDE SEQUENCE [LARGE SCALE GENOMIC DNA]</scope>
</reference>
<name>Q94MN7_9CAUD</name>
<dbReference type="GeneID" id="921791"/>
<organism evidence="1 2">
    <name type="scientific">Myxococcus phage Mx8</name>
    <dbReference type="NCBI Taxonomy" id="49964"/>
    <lineage>
        <taxon>Viruses</taxon>
        <taxon>Duplodnaviria</taxon>
        <taxon>Heunggongvirae</taxon>
        <taxon>Uroviricota</taxon>
        <taxon>Caudoviricetes</taxon>
        <taxon>Myxoctovirus</taxon>
        <taxon>Myxoctovirus Mx8</taxon>
    </lineage>
</organism>
<evidence type="ECO:0000313" key="2">
    <source>
        <dbReference type="Proteomes" id="UP000002093"/>
    </source>
</evidence>